<dbReference type="Proteomes" id="UP000316733">
    <property type="component" value="Segment"/>
</dbReference>
<dbReference type="EMBL" id="MK797984">
    <property type="protein sequence ID" value="QCG75907.1"/>
    <property type="molecule type" value="Genomic_DNA"/>
</dbReference>
<sequence length="48" mass="5683">MIRKNIVLISHNTSKIILEKRTSKVLRVSMFKSIGKYYYHYYTACGNI</sequence>
<proteinExistence type="predicted"/>
<keyword evidence="2" id="KW-1185">Reference proteome</keyword>
<name>A0A4Y5JT22_9CAUD</name>
<reference evidence="2" key="1">
    <citation type="journal article" date="2020" name="bioRxiv">
        <title>Integrative omics analysis of Pseudomonas aeruginosa virus PA5oct highlights the molecular complexity of jumbo phages.</title>
        <authorList>
            <person name="Lood C."/>
            <person name="Danis-Wlodarczyk K."/>
            <person name="Blasdel B.G."/>
            <person name="Jang H.B."/>
            <person name="Vandenheuvel D."/>
            <person name="Briers Y."/>
            <person name="Noben J.-P."/>
            <person name="van Noort V."/>
            <person name="Drulis-Kawa Z."/>
            <person name="Lavigne R."/>
        </authorList>
    </citation>
    <scope>NUCLEOTIDE SEQUENCE [LARGE SCALE GENOMIC DNA]</scope>
</reference>
<evidence type="ECO:0000313" key="1">
    <source>
        <dbReference type="EMBL" id="QCG75907.1"/>
    </source>
</evidence>
<gene>
    <name evidence="1" type="ORF">EST35_0023</name>
</gene>
<protein>
    <submittedName>
        <fullName evidence="1">Phosphoglucomutase</fullName>
    </submittedName>
</protein>
<accession>A0A4Y5JT22</accession>
<evidence type="ECO:0000313" key="2">
    <source>
        <dbReference type="Proteomes" id="UP000316733"/>
    </source>
</evidence>
<organism evidence="1 2">
    <name type="scientific">Pseudomonas phage vB_PaeM_PA5oct</name>
    <dbReference type="NCBI Taxonomy" id="2163605"/>
    <lineage>
        <taxon>Viruses</taxon>
        <taxon>Duplodnaviria</taxon>
        <taxon>Heunggongvirae</taxon>
        <taxon>Uroviricota</taxon>
        <taxon>Caudoviricetes</taxon>
        <taxon>Arenbergviridae</taxon>
        <taxon>Wroclawvirus</taxon>
        <taxon>Wroclawvirus PA5oct</taxon>
    </lineage>
</organism>